<organism evidence="6">
    <name type="scientific">Caldiarchaeum subterraneum</name>
    <dbReference type="NCBI Taxonomy" id="311458"/>
    <lineage>
        <taxon>Archaea</taxon>
        <taxon>Nitrososphaerota</taxon>
        <taxon>Candidatus Caldarchaeales</taxon>
        <taxon>Candidatus Caldarchaeaceae</taxon>
        <taxon>Candidatus Caldarchaeum</taxon>
    </lineage>
</organism>
<proteinExistence type="predicted"/>
<keyword evidence="1" id="KW-0004">4Fe-4S</keyword>
<protein>
    <submittedName>
        <fullName evidence="6">Phenylacetyl-CoA:acceptor oxidoreductase subunit</fullName>
    </submittedName>
</protein>
<dbReference type="PANTHER" id="PTHR43177">
    <property type="entry name" value="PROTEIN NRFC"/>
    <property type="match status" value="1"/>
</dbReference>
<keyword evidence="4" id="KW-0411">Iron-sulfur</keyword>
<evidence type="ECO:0000259" key="5">
    <source>
        <dbReference type="PROSITE" id="PS51379"/>
    </source>
</evidence>
<dbReference type="GO" id="GO:0016491">
    <property type="term" value="F:oxidoreductase activity"/>
    <property type="evidence" value="ECO:0007669"/>
    <property type="project" value="UniProtKB-ARBA"/>
</dbReference>
<dbReference type="Gene3D" id="3.30.70.20">
    <property type="match status" value="2"/>
</dbReference>
<reference evidence="6" key="2">
    <citation type="journal article" date="2011" name="Nucleic Acids Res.">
        <title>Insights into the evolution of Archaea and eukaryotic protein modifier systems revealed by the genome of a novel archaeal group.</title>
        <authorList>
            <person name="Nunoura T."/>
            <person name="Takaki Y."/>
            <person name="Kakuta J."/>
            <person name="Nishi S."/>
            <person name="Sugahara J."/>
            <person name="Kazama H."/>
            <person name="Chee G."/>
            <person name="Hattori M."/>
            <person name="Kanai A."/>
            <person name="Atomi H."/>
            <person name="Takai K."/>
            <person name="Takami H."/>
        </authorList>
    </citation>
    <scope>NUCLEOTIDE SEQUENCE</scope>
</reference>
<dbReference type="PROSITE" id="PS51379">
    <property type="entry name" value="4FE4S_FER_2"/>
    <property type="match status" value="3"/>
</dbReference>
<keyword evidence="2" id="KW-0479">Metal-binding</keyword>
<evidence type="ECO:0000313" key="6">
    <source>
        <dbReference type="EMBL" id="BAJ49389.1"/>
    </source>
</evidence>
<dbReference type="PANTHER" id="PTHR43177:SF3">
    <property type="entry name" value="PROTEIN NRFC HOMOLOG"/>
    <property type="match status" value="1"/>
</dbReference>
<dbReference type="InterPro" id="IPR017896">
    <property type="entry name" value="4Fe4S_Fe-S-bd"/>
</dbReference>
<gene>
    <name evidence="6" type="ORF">HGMM_F31D11C21</name>
</gene>
<keyword evidence="3" id="KW-0408">Iron</keyword>
<dbReference type="SUPFAM" id="SSF54862">
    <property type="entry name" value="4Fe-4S ferredoxins"/>
    <property type="match status" value="1"/>
</dbReference>
<dbReference type="Pfam" id="PF13247">
    <property type="entry name" value="Fer4_11"/>
    <property type="match status" value="1"/>
</dbReference>
<feature type="domain" description="4Fe-4S ferredoxin-type" evidence="5">
    <location>
        <begin position="49"/>
        <end position="80"/>
    </location>
</feature>
<accession>E6NAN3</accession>
<dbReference type="AlphaFoldDB" id="E6NAN3"/>
<sequence length="211" mass="23783">MVRYGMVIDLTKCVGCETCTASCKNDNSTPKNTFWRAVRDLEVGEYPMVKRVFVPLSCMHCAKPPCLEVCPTTATRQRSDGIVVIDINLCMGCGYCIVACPYDQRWLVKEEKKYFDGHQTPPEQVNPFLYYGMASKCDFCVDRVDEGVRRGLKPGVDPEATPACVNSCISKALYFGDLDDPESEVARLARSRRAFRLLPEFGTEPSVYYLR</sequence>
<evidence type="ECO:0000256" key="1">
    <source>
        <dbReference type="ARBA" id="ARBA00022485"/>
    </source>
</evidence>
<dbReference type="GO" id="GO:0051539">
    <property type="term" value="F:4 iron, 4 sulfur cluster binding"/>
    <property type="evidence" value="ECO:0007669"/>
    <property type="project" value="UniProtKB-KW"/>
</dbReference>
<dbReference type="EMBL" id="AP011892">
    <property type="protein sequence ID" value="BAJ49389.1"/>
    <property type="molecule type" value="Genomic_DNA"/>
</dbReference>
<feature type="domain" description="4Fe-4S ferredoxin-type" evidence="5">
    <location>
        <begin position="81"/>
        <end position="110"/>
    </location>
</feature>
<reference evidence="6" key="1">
    <citation type="journal article" date="2005" name="Environ. Microbiol.">
        <title>Genetic and functional properties of uncultivated thermophilic crenarchaeotes from a subsurface gold mine as revealed by analysis of genome fragments.</title>
        <authorList>
            <person name="Nunoura T."/>
            <person name="Hirayama H."/>
            <person name="Takami H."/>
            <person name="Oida H."/>
            <person name="Nishi S."/>
            <person name="Shimamura S."/>
            <person name="Suzuki Y."/>
            <person name="Inagaki F."/>
            <person name="Takai K."/>
            <person name="Nealson K.H."/>
            <person name="Horikoshi K."/>
        </authorList>
    </citation>
    <scope>NUCLEOTIDE SEQUENCE</scope>
</reference>
<dbReference type="InterPro" id="IPR017900">
    <property type="entry name" value="4Fe4S_Fe_S_CS"/>
</dbReference>
<dbReference type="GO" id="GO:0046872">
    <property type="term" value="F:metal ion binding"/>
    <property type="evidence" value="ECO:0007669"/>
    <property type="project" value="UniProtKB-KW"/>
</dbReference>
<name>E6NAN3_CALS0</name>
<feature type="domain" description="4Fe-4S ferredoxin-type" evidence="5">
    <location>
        <begin position="4"/>
        <end position="33"/>
    </location>
</feature>
<dbReference type="InterPro" id="IPR050954">
    <property type="entry name" value="ET_IronSulfur_Cluster-Binding"/>
</dbReference>
<dbReference type="PROSITE" id="PS00198">
    <property type="entry name" value="4FE4S_FER_1"/>
    <property type="match status" value="1"/>
</dbReference>
<evidence type="ECO:0000256" key="2">
    <source>
        <dbReference type="ARBA" id="ARBA00022723"/>
    </source>
</evidence>
<dbReference type="CDD" id="cd10551">
    <property type="entry name" value="PsrB"/>
    <property type="match status" value="1"/>
</dbReference>
<evidence type="ECO:0000256" key="3">
    <source>
        <dbReference type="ARBA" id="ARBA00023004"/>
    </source>
</evidence>
<evidence type="ECO:0000256" key="4">
    <source>
        <dbReference type="ARBA" id="ARBA00023014"/>
    </source>
</evidence>